<evidence type="ECO:0000256" key="1">
    <source>
        <dbReference type="SAM" id="SignalP"/>
    </source>
</evidence>
<dbReference type="InterPro" id="IPR009642">
    <property type="entry name" value="DUF1236"/>
</dbReference>
<evidence type="ECO:0000313" key="3">
    <source>
        <dbReference type="EMBL" id="SNS81478.1"/>
    </source>
</evidence>
<dbReference type="Pfam" id="PF08239">
    <property type="entry name" value="SH3_3"/>
    <property type="match status" value="1"/>
</dbReference>
<accession>A0A239HK78</accession>
<sequence>MKTLLVSMTAVALSTAAAQAATSATATTDLNLRAAPGPAAEVISVIPAQQNVAVNGCLEEANWCEVVLDGKTGWAYGDYLSVNVGDEIAALTAVPESVPVPVIRVEDTTAETAIATGTVGAMVGAVVGGPVGAAVGGLAGAGVGAASDPGAHVETYVVNHPVEPVYLDGEVVVGAGLPGEVALVDIPDSDLRYANVNGLPVLVEPSDRRITYIVR</sequence>
<dbReference type="RefSeq" id="WP_089233026.1">
    <property type="nucleotide sequence ID" value="NZ_FZOY01000003.1"/>
</dbReference>
<organism evidence="3 4">
    <name type="scientific">Tropicimonas sediminicola</name>
    <dbReference type="NCBI Taxonomy" id="1031541"/>
    <lineage>
        <taxon>Bacteria</taxon>
        <taxon>Pseudomonadati</taxon>
        <taxon>Pseudomonadota</taxon>
        <taxon>Alphaproteobacteria</taxon>
        <taxon>Rhodobacterales</taxon>
        <taxon>Roseobacteraceae</taxon>
        <taxon>Tropicimonas</taxon>
    </lineage>
</organism>
<dbReference type="OrthoDB" id="102964at2"/>
<feature type="domain" description="SH3b" evidence="2">
    <location>
        <begin position="29"/>
        <end position="81"/>
    </location>
</feature>
<feature type="signal peptide" evidence="1">
    <location>
        <begin position="1"/>
        <end position="20"/>
    </location>
</feature>
<dbReference type="EMBL" id="FZOY01000003">
    <property type="protein sequence ID" value="SNS81478.1"/>
    <property type="molecule type" value="Genomic_DNA"/>
</dbReference>
<name>A0A239HK78_9RHOB</name>
<reference evidence="3 4" key="1">
    <citation type="submission" date="2017-06" db="EMBL/GenBank/DDBJ databases">
        <authorList>
            <person name="Kim H.J."/>
            <person name="Triplett B.A."/>
        </authorList>
    </citation>
    <scope>NUCLEOTIDE SEQUENCE [LARGE SCALE GENOMIC DNA]</scope>
    <source>
        <strain evidence="3 4">DSM 29339</strain>
    </source>
</reference>
<keyword evidence="1" id="KW-0732">Signal</keyword>
<proteinExistence type="predicted"/>
<protein>
    <submittedName>
        <fullName evidence="3">SH3 domain-containing protein</fullName>
    </submittedName>
</protein>
<keyword evidence="4" id="KW-1185">Reference proteome</keyword>
<dbReference type="InterPro" id="IPR003646">
    <property type="entry name" value="SH3-like_bac-type"/>
</dbReference>
<gene>
    <name evidence="3" type="ORF">SAMN05421757_103451</name>
</gene>
<evidence type="ECO:0000259" key="2">
    <source>
        <dbReference type="Pfam" id="PF08239"/>
    </source>
</evidence>
<dbReference type="Proteomes" id="UP000198426">
    <property type="component" value="Unassembled WGS sequence"/>
</dbReference>
<dbReference type="AlphaFoldDB" id="A0A239HK78"/>
<feature type="chain" id="PRO_5013212395" evidence="1">
    <location>
        <begin position="21"/>
        <end position="215"/>
    </location>
</feature>
<evidence type="ECO:0000313" key="4">
    <source>
        <dbReference type="Proteomes" id="UP000198426"/>
    </source>
</evidence>
<dbReference type="Gene3D" id="2.30.30.40">
    <property type="entry name" value="SH3 Domains"/>
    <property type="match status" value="1"/>
</dbReference>
<dbReference type="Pfam" id="PF06823">
    <property type="entry name" value="DUF1236"/>
    <property type="match status" value="1"/>
</dbReference>